<reference evidence="1 2" key="1">
    <citation type="submission" date="2023-07" db="EMBL/GenBank/DDBJ databases">
        <title>Sequencing the genomes of 1000 actinobacteria strains.</title>
        <authorList>
            <person name="Klenk H.-P."/>
        </authorList>
    </citation>
    <scope>NUCLEOTIDE SEQUENCE [LARGE SCALE GENOMIC DNA]</scope>
    <source>
        <strain evidence="1 2">DSM 14785</strain>
    </source>
</reference>
<dbReference type="EMBL" id="JAUSVM010000001">
    <property type="protein sequence ID" value="MDQ0425888.1"/>
    <property type="molecule type" value="Genomic_DNA"/>
</dbReference>
<sequence length="38" mass="3629">MPTMLLCSGGGAVADTGAAVSVPSTTTPSTVLPARLTP</sequence>
<organism evidence="1 2">
    <name type="scientific">Cellulomonas iranensis</name>
    <dbReference type="NCBI Taxonomy" id="76862"/>
    <lineage>
        <taxon>Bacteria</taxon>
        <taxon>Bacillati</taxon>
        <taxon>Actinomycetota</taxon>
        <taxon>Actinomycetes</taxon>
        <taxon>Micrococcales</taxon>
        <taxon>Cellulomonadaceae</taxon>
        <taxon>Cellulomonas</taxon>
    </lineage>
</organism>
<gene>
    <name evidence="1" type="ORF">JO380_002269</name>
</gene>
<evidence type="ECO:0000313" key="2">
    <source>
        <dbReference type="Proteomes" id="UP001240250"/>
    </source>
</evidence>
<keyword evidence="2" id="KW-1185">Reference proteome</keyword>
<protein>
    <submittedName>
        <fullName evidence="1">Uncharacterized protein</fullName>
    </submittedName>
</protein>
<name>A0ABU0GLD7_9CELL</name>
<accession>A0ABU0GLD7</accession>
<proteinExistence type="predicted"/>
<comment type="caution">
    <text evidence="1">The sequence shown here is derived from an EMBL/GenBank/DDBJ whole genome shotgun (WGS) entry which is preliminary data.</text>
</comment>
<evidence type="ECO:0000313" key="1">
    <source>
        <dbReference type="EMBL" id="MDQ0425888.1"/>
    </source>
</evidence>
<dbReference type="Proteomes" id="UP001240250">
    <property type="component" value="Unassembled WGS sequence"/>
</dbReference>